<organism evidence="1 2">
    <name type="scientific">Candidatus Anoxymicrobium japonicum</name>
    <dbReference type="NCBI Taxonomy" id="2013648"/>
    <lineage>
        <taxon>Bacteria</taxon>
        <taxon>Bacillati</taxon>
        <taxon>Actinomycetota</taxon>
        <taxon>Candidatus Geothermincolia</taxon>
        <taxon>Candidatus Geothermincolales</taxon>
        <taxon>Candidatus Anoxymicrobiaceae</taxon>
        <taxon>Candidatus Anoxymicrobium</taxon>
    </lineage>
</organism>
<dbReference type="AlphaFoldDB" id="A0A2N3G434"/>
<name>A0A2N3G434_9ACTN</name>
<feature type="non-terminal residue" evidence="1">
    <location>
        <position position="66"/>
    </location>
</feature>
<sequence>MIPIAYQRLSSELSLAQDTTLYVKESQVREVMTTFDGRLAPGRLFGRTASGAGAVQLPVFTRVAAY</sequence>
<reference evidence="1 2" key="1">
    <citation type="journal article" date="2017" name="ISME J.">
        <title>Potential for microbial H2 and metal transformations associated with novel bacteria and archaea in deep terrestrial subsurface sediments.</title>
        <authorList>
            <person name="Hernsdorf A.W."/>
            <person name="Amano Y."/>
            <person name="Miyakawa K."/>
            <person name="Ise K."/>
            <person name="Suzuki Y."/>
            <person name="Anantharaman K."/>
            <person name="Probst A."/>
            <person name="Burstein D."/>
            <person name="Thomas B.C."/>
            <person name="Banfield J.F."/>
        </authorList>
    </citation>
    <scope>NUCLEOTIDE SEQUENCE [LARGE SCALE GENOMIC DNA]</scope>
    <source>
        <strain evidence="1">HGW-Actinobacteria-3</strain>
    </source>
</reference>
<protein>
    <submittedName>
        <fullName evidence="1">Uncharacterized protein</fullName>
    </submittedName>
</protein>
<comment type="caution">
    <text evidence="1">The sequence shown here is derived from an EMBL/GenBank/DDBJ whole genome shotgun (WGS) entry which is preliminary data.</text>
</comment>
<evidence type="ECO:0000313" key="2">
    <source>
        <dbReference type="Proteomes" id="UP000233654"/>
    </source>
</evidence>
<dbReference type="Proteomes" id="UP000233654">
    <property type="component" value="Unassembled WGS sequence"/>
</dbReference>
<gene>
    <name evidence="1" type="ORF">CVT63_07675</name>
</gene>
<accession>A0A2N3G434</accession>
<proteinExistence type="predicted"/>
<evidence type="ECO:0000313" key="1">
    <source>
        <dbReference type="EMBL" id="PKQ27496.1"/>
    </source>
</evidence>
<dbReference type="EMBL" id="PHEX01000088">
    <property type="protein sequence ID" value="PKQ27496.1"/>
    <property type="molecule type" value="Genomic_DNA"/>
</dbReference>